<feature type="transmembrane region" description="Helical" evidence="9">
    <location>
        <begin position="57"/>
        <end position="74"/>
    </location>
</feature>
<keyword evidence="13" id="KW-1185">Reference proteome</keyword>
<dbReference type="Proteomes" id="UP000051739">
    <property type="component" value="Unassembled WGS sequence"/>
</dbReference>
<dbReference type="PRINTS" id="PR00781">
    <property type="entry name" value="LIPOSIGPTASE"/>
</dbReference>
<keyword evidence="2 9" id="KW-1003">Cell membrane</keyword>
<keyword evidence="12" id="KW-0449">Lipoprotein</keyword>
<dbReference type="HAMAP" id="MF_00161">
    <property type="entry name" value="LspA"/>
    <property type="match status" value="1"/>
</dbReference>
<keyword evidence="7 9" id="KW-1133">Transmembrane helix</keyword>
<comment type="subcellular location">
    <subcellularLocation>
        <location evidence="9">Cell membrane</location>
        <topology evidence="9">Multi-pass membrane protein</topology>
    </subcellularLocation>
</comment>
<protein>
    <recommendedName>
        <fullName evidence="9">Lipoprotein signal peptidase</fullName>
        <ecNumber evidence="9">3.4.23.36</ecNumber>
    </recommendedName>
    <alternativeName>
        <fullName evidence="9">Prolipoprotein signal peptidase</fullName>
    </alternativeName>
    <alternativeName>
        <fullName evidence="9">Signal peptidase II</fullName>
        <shortName evidence="9">SPase II</shortName>
    </alternativeName>
</protein>
<evidence type="ECO:0000313" key="12">
    <source>
        <dbReference type="EMBL" id="KRM02475.1"/>
    </source>
</evidence>
<keyword evidence="6 9" id="KW-0378">Hydrolase</keyword>
<evidence type="ECO:0000256" key="3">
    <source>
        <dbReference type="ARBA" id="ARBA00022670"/>
    </source>
</evidence>
<comment type="pathway">
    <text evidence="9">Protein modification; lipoprotein biosynthesis (signal peptide cleavage).</text>
</comment>
<dbReference type="GO" id="GO:0005886">
    <property type="term" value="C:plasma membrane"/>
    <property type="evidence" value="ECO:0007669"/>
    <property type="project" value="UniProtKB-SubCell"/>
</dbReference>
<accession>A0A0R1VEB0</accession>
<evidence type="ECO:0000256" key="6">
    <source>
        <dbReference type="ARBA" id="ARBA00022801"/>
    </source>
</evidence>
<dbReference type="PROSITE" id="PS00855">
    <property type="entry name" value="SPASE_II"/>
    <property type="match status" value="1"/>
</dbReference>
<dbReference type="InterPro" id="IPR001872">
    <property type="entry name" value="Peptidase_A8"/>
</dbReference>
<dbReference type="GO" id="GO:0004190">
    <property type="term" value="F:aspartic-type endopeptidase activity"/>
    <property type="evidence" value="ECO:0007669"/>
    <property type="project" value="UniProtKB-UniRule"/>
</dbReference>
<name>A0A0R1VEB0_9LACO</name>
<feature type="transmembrane region" description="Helical" evidence="9">
    <location>
        <begin position="116"/>
        <end position="141"/>
    </location>
</feature>
<comment type="function">
    <text evidence="9 10">This protein specifically catalyzes the removal of signal peptides from prolipoproteins.</text>
</comment>
<evidence type="ECO:0000256" key="8">
    <source>
        <dbReference type="ARBA" id="ARBA00023136"/>
    </source>
</evidence>
<feature type="active site" evidence="9">
    <location>
        <position position="110"/>
    </location>
</feature>
<feature type="transmembrane region" description="Helical" evidence="9">
    <location>
        <begin position="86"/>
        <end position="104"/>
    </location>
</feature>
<evidence type="ECO:0000256" key="1">
    <source>
        <dbReference type="ARBA" id="ARBA00006139"/>
    </source>
</evidence>
<dbReference type="UniPathway" id="UPA00665"/>
<feature type="active site" evidence="9">
    <location>
        <position position="126"/>
    </location>
</feature>
<evidence type="ECO:0000256" key="9">
    <source>
        <dbReference type="HAMAP-Rule" id="MF_00161"/>
    </source>
</evidence>
<dbReference type="PANTHER" id="PTHR33695">
    <property type="entry name" value="LIPOPROTEIN SIGNAL PEPTIDASE"/>
    <property type="match status" value="1"/>
</dbReference>
<gene>
    <name evidence="9" type="primary">lspA</name>
    <name evidence="12" type="ORF">FC60_GL000135</name>
</gene>
<comment type="catalytic activity">
    <reaction evidence="9 10">
        <text>Release of signal peptides from bacterial membrane prolipoproteins. Hydrolyzes -Xaa-Yaa-Zaa-|-(S,diacylglyceryl)Cys-, in which Xaa is hydrophobic (preferably Leu), and Yaa (Ala or Ser) and Zaa (Gly or Ala) have small, neutral side chains.</text>
        <dbReference type="EC" id="3.4.23.36"/>
    </reaction>
</comment>
<dbReference type="RefSeq" id="WP_056937233.1">
    <property type="nucleotide sequence ID" value="NZ_AZFN01000010.1"/>
</dbReference>
<organism evidence="12 13">
    <name type="scientific">Limosilactobacillus gastricus DSM 16045</name>
    <dbReference type="NCBI Taxonomy" id="1423749"/>
    <lineage>
        <taxon>Bacteria</taxon>
        <taxon>Bacillati</taxon>
        <taxon>Bacillota</taxon>
        <taxon>Bacilli</taxon>
        <taxon>Lactobacillales</taxon>
        <taxon>Lactobacillaceae</taxon>
        <taxon>Limosilactobacillus</taxon>
    </lineage>
</organism>
<comment type="caution">
    <text evidence="9">Lacks conserved residue(s) required for the propagation of feature annotation.</text>
</comment>
<dbReference type="PANTHER" id="PTHR33695:SF1">
    <property type="entry name" value="LIPOPROTEIN SIGNAL PEPTIDASE"/>
    <property type="match status" value="1"/>
</dbReference>
<evidence type="ECO:0000313" key="13">
    <source>
        <dbReference type="Proteomes" id="UP000051739"/>
    </source>
</evidence>
<comment type="caution">
    <text evidence="12">The sequence shown here is derived from an EMBL/GenBank/DDBJ whole genome shotgun (WGS) entry which is preliminary data.</text>
</comment>
<evidence type="ECO:0000256" key="5">
    <source>
        <dbReference type="ARBA" id="ARBA00022750"/>
    </source>
</evidence>
<evidence type="ECO:0000256" key="4">
    <source>
        <dbReference type="ARBA" id="ARBA00022692"/>
    </source>
</evidence>
<dbReference type="GO" id="GO:0006508">
    <property type="term" value="P:proteolysis"/>
    <property type="evidence" value="ECO:0007669"/>
    <property type="project" value="UniProtKB-KW"/>
</dbReference>
<keyword evidence="4 9" id="KW-0812">Transmembrane</keyword>
<proteinExistence type="inferred from homology"/>
<sequence>MYYGGLVILLVLADQTIKWWAASNLQLGDTITLIPGWLALTNVHNNGAAWSMLEGQHTFFVVIALIAIGVILWLMKRNWHQKAKMVALSLLLAGTLGNFIDRFAQGYVVDMFELTFINFPIFNIADCCLTLGVLIYIVIILRED</sequence>
<dbReference type="Pfam" id="PF01252">
    <property type="entry name" value="Peptidase_A8"/>
    <property type="match status" value="1"/>
</dbReference>
<dbReference type="AlphaFoldDB" id="A0A0R1VEB0"/>
<evidence type="ECO:0000256" key="10">
    <source>
        <dbReference type="RuleBase" id="RU000594"/>
    </source>
</evidence>
<keyword evidence="5 9" id="KW-0064">Aspartyl protease</keyword>
<dbReference type="EC" id="3.4.23.36" evidence="9"/>
<comment type="similarity">
    <text evidence="1 9 11">Belongs to the peptidase A8 family.</text>
</comment>
<evidence type="ECO:0000256" key="2">
    <source>
        <dbReference type="ARBA" id="ARBA00022475"/>
    </source>
</evidence>
<dbReference type="EMBL" id="AZFN01000010">
    <property type="protein sequence ID" value="KRM02475.1"/>
    <property type="molecule type" value="Genomic_DNA"/>
</dbReference>
<keyword evidence="3 9" id="KW-0645">Protease</keyword>
<dbReference type="NCBIfam" id="TIGR00077">
    <property type="entry name" value="lspA"/>
    <property type="match status" value="1"/>
</dbReference>
<reference evidence="12 13" key="1">
    <citation type="journal article" date="2015" name="Genome Announc.">
        <title>Expanding the biotechnology potential of lactobacilli through comparative genomics of 213 strains and associated genera.</title>
        <authorList>
            <person name="Sun Z."/>
            <person name="Harris H.M."/>
            <person name="McCann A."/>
            <person name="Guo C."/>
            <person name="Argimon S."/>
            <person name="Zhang W."/>
            <person name="Yang X."/>
            <person name="Jeffery I.B."/>
            <person name="Cooney J.C."/>
            <person name="Kagawa T.F."/>
            <person name="Liu W."/>
            <person name="Song Y."/>
            <person name="Salvetti E."/>
            <person name="Wrobel A."/>
            <person name="Rasinkangas P."/>
            <person name="Parkhill J."/>
            <person name="Rea M.C."/>
            <person name="O'Sullivan O."/>
            <person name="Ritari J."/>
            <person name="Douillard F.P."/>
            <person name="Paul Ross R."/>
            <person name="Yang R."/>
            <person name="Briner A.E."/>
            <person name="Felis G.E."/>
            <person name="de Vos W.M."/>
            <person name="Barrangou R."/>
            <person name="Klaenhammer T.R."/>
            <person name="Caufield P.W."/>
            <person name="Cui Y."/>
            <person name="Zhang H."/>
            <person name="O'Toole P.W."/>
        </authorList>
    </citation>
    <scope>NUCLEOTIDE SEQUENCE [LARGE SCALE GENOMIC DNA]</scope>
    <source>
        <strain evidence="12 13">DSM 16045</strain>
    </source>
</reference>
<dbReference type="PATRIC" id="fig|1423749.3.peg.135"/>
<evidence type="ECO:0000256" key="7">
    <source>
        <dbReference type="ARBA" id="ARBA00022989"/>
    </source>
</evidence>
<keyword evidence="8 9" id="KW-0472">Membrane</keyword>
<evidence type="ECO:0000256" key="11">
    <source>
        <dbReference type="RuleBase" id="RU004181"/>
    </source>
</evidence>